<evidence type="ECO:0008006" key="3">
    <source>
        <dbReference type="Google" id="ProtNLM"/>
    </source>
</evidence>
<evidence type="ECO:0000313" key="2">
    <source>
        <dbReference type="Proteomes" id="UP000270021"/>
    </source>
</evidence>
<evidence type="ECO:0000313" key="1">
    <source>
        <dbReference type="EMBL" id="AZN28937.1"/>
    </source>
</evidence>
<dbReference type="InterPro" id="IPR029063">
    <property type="entry name" value="SAM-dependent_MTases_sf"/>
</dbReference>
<dbReference type="NCBIfam" id="NF037959">
    <property type="entry name" value="MFS_SpdSyn"/>
    <property type="match status" value="1"/>
</dbReference>
<dbReference type="AlphaFoldDB" id="A0A3S8Z619"/>
<dbReference type="Gene3D" id="3.40.50.150">
    <property type="entry name" value="Vaccinia Virus protein VP39"/>
    <property type="match status" value="1"/>
</dbReference>
<proteinExistence type="predicted"/>
<accession>A0A3S8Z619</accession>
<name>A0A3S8Z619_9ACTO</name>
<reference evidence="1 2" key="1">
    <citation type="submission" date="2018-12" db="EMBL/GenBank/DDBJ databases">
        <title>Complete genome sequence of Flaviflexus salsibiostraticola KCTC 33148.</title>
        <authorList>
            <person name="Bae J.-W."/>
        </authorList>
    </citation>
    <scope>NUCLEOTIDE SEQUENCE [LARGE SCALE GENOMIC DNA]</scope>
    <source>
        <strain evidence="1 2">KCTC 33148</strain>
    </source>
</reference>
<dbReference type="Proteomes" id="UP000270021">
    <property type="component" value="Chromosome"/>
</dbReference>
<keyword evidence="2" id="KW-1185">Reference proteome</keyword>
<organism evidence="1 2">
    <name type="scientific">Flaviflexus salsibiostraticola</name>
    <dbReference type="NCBI Taxonomy" id="1282737"/>
    <lineage>
        <taxon>Bacteria</taxon>
        <taxon>Bacillati</taxon>
        <taxon>Actinomycetota</taxon>
        <taxon>Actinomycetes</taxon>
        <taxon>Actinomycetales</taxon>
        <taxon>Actinomycetaceae</taxon>
        <taxon>Flaviflexus</taxon>
    </lineage>
</organism>
<dbReference type="KEGG" id="fsl:EJO69_00455"/>
<gene>
    <name evidence="1" type="ORF">EJO69_00455</name>
</gene>
<protein>
    <recommendedName>
        <fullName evidence="3">Spermidine synthase</fullName>
    </recommendedName>
</protein>
<dbReference type="OrthoDB" id="8221452at2"/>
<dbReference type="RefSeq" id="WP_126037747.1">
    <property type="nucleotide sequence ID" value="NZ_CP034438.1"/>
</dbReference>
<sequence length="249" mass="27631">MEEMTTMGTARIEVDPDRPSLLILYLDGVPSSAIDLDDPEYLEFEYMQHMRILAEAARPRGTKMRALHIGGAGCALARAFSSSHPQAHQLAVEIDTILAEKVREWFPLPRSPQLRIRVAEGRSVMRGQAGRGWDIIVRDAFAQGTVPYQLMTYEAAVDARSALAPDGVYLVNLSRHYKPELATLMAVFDHVVAITDPAVWSGRRYGNITVGASMAPWPAMHREVHRLPLPARLYSDLIPSAAPLHDVPE</sequence>
<dbReference type="SUPFAM" id="SSF53335">
    <property type="entry name" value="S-adenosyl-L-methionine-dependent methyltransferases"/>
    <property type="match status" value="1"/>
</dbReference>
<dbReference type="EMBL" id="CP034438">
    <property type="protein sequence ID" value="AZN28937.1"/>
    <property type="molecule type" value="Genomic_DNA"/>
</dbReference>